<feature type="repeat" description="PPR" evidence="2">
    <location>
        <begin position="198"/>
        <end position="228"/>
    </location>
</feature>
<dbReference type="Pfam" id="PF14432">
    <property type="entry name" value="DYW_deaminase"/>
    <property type="match status" value="1"/>
</dbReference>
<dbReference type="Pfam" id="PF20431">
    <property type="entry name" value="E_motif"/>
    <property type="match status" value="1"/>
</dbReference>
<dbReference type="InterPro" id="IPR011990">
    <property type="entry name" value="TPR-like_helical_dom_sf"/>
</dbReference>
<keyword evidence="5" id="KW-1185">Reference proteome</keyword>
<evidence type="ECO:0000256" key="2">
    <source>
        <dbReference type="PROSITE-ProRule" id="PRU00708"/>
    </source>
</evidence>
<dbReference type="PANTHER" id="PTHR47926:SF379">
    <property type="entry name" value="TETRATRICOPEPTIDE-LIKE HELICAL DOMAIN SUPERFAMILY"/>
    <property type="match status" value="1"/>
</dbReference>
<accession>A0A7I8L3V6</accession>
<reference evidence="4" key="1">
    <citation type="submission" date="2020-02" db="EMBL/GenBank/DDBJ databases">
        <authorList>
            <person name="Scholz U."/>
            <person name="Mascher M."/>
            <person name="Fiebig A."/>
        </authorList>
    </citation>
    <scope>NUCLEOTIDE SEQUENCE</scope>
</reference>
<dbReference type="GO" id="GO:0009451">
    <property type="term" value="P:RNA modification"/>
    <property type="evidence" value="ECO:0007669"/>
    <property type="project" value="InterPro"/>
</dbReference>
<evidence type="ECO:0000259" key="3">
    <source>
        <dbReference type="Pfam" id="PF14432"/>
    </source>
</evidence>
<dbReference type="InterPro" id="IPR032867">
    <property type="entry name" value="DYW_dom"/>
</dbReference>
<dbReference type="EMBL" id="LR746274">
    <property type="protein sequence ID" value="CAA7404693.1"/>
    <property type="molecule type" value="Genomic_DNA"/>
</dbReference>
<dbReference type="InterPro" id="IPR046960">
    <property type="entry name" value="PPR_At4g14850-like_plant"/>
</dbReference>
<protein>
    <recommendedName>
        <fullName evidence="3">DYW domain-containing protein</fullName>
    </recommendedName>
</protein>
<feature type="repeat" description="PPR" evidence="2">
    <location>
        <begin position="305"/>
        <end position="339"/>
    </location>
</feature>
<evidence type="ECO:0000313" key="4">
    <source>
        <dbReference type="EMBL" id="CAA7404693.1"/>
    </source>
</evidence>
<feature type="repeat" description="PPR" evidence="2">
    <location>
        <begin position="377"/>
        <end position="407"/>
    </location>
</feature>
<feature type="repeat" description="PPR" evidence="2">
    <location>
        <begin position="229"/>
        <end position="263"/>
    </location>
</feature>
<dbReference type="GO" id="GO:0003723">
    <property type="term" value="F:RNA binding"/>
    <property type="evidence" value="ECO:0007669"/>
    <property type="project" value="InterPro"/>
</dbReference>
<evidence type="ECO:0000313" key="5">
    <source>
        <dbReference type="Proteomes" id="UP000663760"/>
    </source>
</evidence>
<name>A0A7I8L3V6_SPIIN</name>
<dbReference type="Gene3D" id="1.25.40.10">
    <property type="entry name" value="Tetratricopeptide repeat domain"/>
    <property type="match status" value="4"/>
</dbReference>
<dbReference type="FunFam" id="1.25.40.10:FF:000348">
    <property type="entry name" value="Pentatricopeptide repeat-containing protein chloroplastic"/>
    <property type="match status" value="1"/>
</dbReference>
<organism evidence="4 5">
    <name type="scientific">Spirodela intermedia</name>
    <name type="common">Intermediate duckweed</name>
    <dbReference type="NCBI Taxonomy" id="51605"/>
    <lineage>
        <taxon>Eukaryota</taxon>
        <taxon>Viridiplantae</taxon>
        <taxon>Streptophyta</taxon>
        <taxon>Embryophyta</taxon>
        <taxon>Tracheophyta</taxon>
        <taxon>Spermatophyta</taxon>
        <taxon>Magnoliopsida</taxon>
        <taxon>Liliopsida</taxon>
        <taxon>Araceae</taxon>
        <taxon>Lemnoideae</taxon>
        <taxon>Spirodela</taxon>
    </lineage>
</organism>
<sequence length="649" mass="70589">MAAMRAPPTLRAIAAVPSPFYLLDSSAGLPEIRQIHAQLVVGGLLDDPRELGKFAAAVALSRPAPAEEEQPVAAALAYAEEVLSHGRLPPTVFALNSLIRAHSKGAAPHRGFHFYRRILHSGDGDGSGLRPDNYTFTFLVRCCAGIPSAEGGAAVHAAALRRGFAGDAHVQSGLVRMYAEAGSPESSRRVFAEMESPDLVAQTAMVAALARSGDVDHARKLFDEMPTRDAVAWNAMIAGYEQLGRPKEAMQLFHLMQRDGIGAAAAVEINEATMVSVLSACGQLGTLDHGRLAHLYTEKARLRPTVALGTALVDMYAKCGDMPRAMEVFDKMPHRNIHTWTAAMNGMALNGAGEHCLALFRRMQEQQLQDGAALLPNEITFLALLRGCSAAGMMEEGREVFSQMTDLYKLAPWPEHYGCMVDLYARAGRLEEALAVLRTMPGEPHAGAWGALLSACRTHGHAELGAYAAAKITALEKENDGAYVLLSNLYAGCRNWAGVSGVRALMKARGVAKEPGCSAVEVAGELHEFFAGDRSHRRYPEIEAMMAEVGRRLRAAGYSPETEEVMFDVEEEEKEEALGWHSERLAIAFGLVSLPEGAPIRVVKNLRVCRDCHEASKVISLVFQREIVVRDRSRFHHFRHGSCSCKDYW</sequence>
<keyword evidence="1" id="KW-0677">Repeat</keyword>
<dbReference type="InterPro" id="IPR046848">
    <property type="entry name" value="E_motif"/>
</dbReference>
<dbReference type="InterPro" id="IPR002885">
    <property type="entry name" value="PPR_rpt"/>
</dbReference>
<dbReference type="OrthoDB" id="411581at2759"/>
<dbReference type="GO" id="GO:0008270">
    <property type="term" value="F:zinc ion binding"/>
    <property type="evidence" value="ECO:0007669"/>
    <property type="project" value="InterPro"/>
</dbReference>
<feature type="domain" description="DYW" evidence="3">
    <location>
        <begin position="557"/>
        <end position="649"/>
    </location>
</feature>
<evidence type="ECO:0000256" key="1">
    <source>
        <dbReference type="ARBA" id="ARBA00022737"/>
    </source>
</evidence>
<proteinExistence type="predicted"/>
<dbReference type="NCBIfam" id="TIGR00756">
    <property type="entry name" value="PPR"/>
    <property type="match status" value="4"/>
</dbReference>
<dbReference type="AlphaFoldDB" id="A0A7I8L3V6"/>
<dbReference type="PANTHER" id="PTHR47926">
    <property type="entry name" value="PENTATRICOPEPTIDE REPEAT-CONTAINING PROTEIN"/>
    <property type="match status" value="1"/>
</dbReference>
<dbReference type="FunFam" id="1.25.40.10:FF:000184">
    <property type="entry name" value="Pentatricopeptide repeat-containing protein, chloroplastic"/>
    <property type="match status" value="1"/>
</dbReference>
<dbReference type="Pfam" id="PF01535">
    <property type="entry name" value="PPR"/>
    <property type="match status" value="6"/>
</dbReference>
<gene>
    <name evidence="4" type="ORF">SI8410_11015371</name>
</gene>
<dbReference type="Proteomes" id="UP000663760">
    <property type="component" value="Chromosome 11"/>
</dbReference>
<dbReference type="PROSITE" id="PS51375">
    <property type="entry name" value="PPR"/>
    <property type="match status" value="4"/>
</dbReference>